<keyword evidence="2" id="KW-1185">Reference proteome</keyword>
<dbReference type="InterPro" id="IPR035897">
    <property type="entry name" value="Toll_tir_struct_dom_sf"/>
</dbReference>
<gene>
    <name evidence="1" type="ORF">D8674_000144</name>
</gene>
<dbReference type="EMBL" id="SMOL01000768">
    <property type="protein sequence ID" value="KAB2597224.1"/>
    <property type="molecule type" value="Genomic_DNA"/>
</dbReference>
<sequence>MALTLSTRRAFSSFLSNECQGITTFFDDRELEEGTSIPLELPSAIKESNIATFFSCQTMLLPNGTWTNSQPFCNAWKAGTQFCRSFMRQIHLTLKINWISGRELINDIVKCVCRKVQATFTLSDSSWKLVGTDDALEQLSLLLPQYANDVRFIGITRMGE</sequence>
<accession>A0A5N5FFM2</accession>
<dbReference type="Proteomes" id="UP000327157">
    <property type="component" value="Chromosome 1"/>
</dbReference>
<proteinExistence type="predicted"/>
<comment type="caution">
    <text evidence="1">The sequence shown here is derived from an EMBL/GenBank/DDBJ whole genome shotgun (WGS) entry which is preliminary data.</text>
</comment>
<name>A0A5N5FFM2_9ROSA</name>
<reference evidence="2" key="2">
    <citation type="submission" date="2019-10" db="EMBL/GenBank/DDBJ databases">
        <title>A de novo genome assembly of a pear dwarfing rootstock.</title>
        <authorList>
            <person name="Wang F."/>
            <person name="Wang J."/>
            <person name="Li S."/>
            <person name="Zhang Y."/>
            <person name="Fang M."/>
            <person name="Ma L."/>
            <person name="Zhao Y."/>
            <person name="Jiang S."/>
        </authorList>
    </citation>
    <scope>NUCLEOTIDE SEQUENCE [LARGE SCALE GENOMIC DNA]</scope>
</reference>
<evidence type="ECO:0000313" key="2">
    <source>
        <dbReference type="Proteomes" id="UP000327157"/>
    </source>
</evidence>
<dbReference type="AlphaFoldDB" id="A0A5N5FFM2"/>
<reference evidence="1 2" key="1">
    <citation type="submission" date="2019-09" db="EMBL/GenBank/DDBJ databases">
        <authorList>
            <person name="Ou C."/>
        </authorList>
    </citation>
    <scope>NUCLEOTIDE SEQUENCE [LARGE SCALE GENOMIC DNA]</scope>
    <source>
        <strain evidence="1">S2</strain>
        <tissue evidence="1">Leaf</tissue>
    </source>
</reference>
<evidence type="ECO:0000313" key="1">
    <source>
        <dbReference type="EMBL" id="KAB2597224.1"/>
    </source>
</evidence>
<dbReference type="Gene3D" id="3.40.50.10140">
    <property type="entry name" value="Toll/interleukin-1 receptor homology (TIR) domain"/>
    <property type="match status" value="1"/>
</dbReference>
<organism evidence="1 2">
    <name type="scientific">Pyrus ussuriensis x Pyrus communis</name>
    <dbReference type="NCBI Taxonomy" id="2448454"/>
    <lineage>
        <taxon>Eukaryota</taxon>
        <taxon>Viridiplantae</taxon>
        <taxon>Streptophyta</taxon>
        <taxon>Embryophyta</taxon>
        <taxon>Tracheophyta</taxon>
        <taxon>Spermatophyta</taxon>
        <taxon>Magnoliopsida</taxon>
        <taxon>eudicotyledons</taxon>
        <taxon>Gunneridae</taxon>
        <taxon>Pentapetalae</taxon>
        <taxon>rosids</taxon>
        <taxon>fabids</taxon>
        <taxon>Rosales</taxon>
        <taxon>Rosaceae</taxon>
        <taxon>Amygdaloideae</taxon>
        <taxon>Maleae</taxon>
        <taxon>Pyrus</taxon>
    </lineage>
</organism>
<reference evidence="1 2" key="3">
    <citation type="submission" date="2019-11" db="EMBL/GenBank/DDBJ databases">
        <title>A de novo genome assembly of a pear dwarfing rootstock.</title>
        <authorList>
            <person name="Wang F."/>
            <person name="Wang J."/>
            <person name="Li S."/>
            <person name="Zhang Y."/>
            <person name="Fang M."/>
            <person name="Ma L."/>
            <person name="Zhao Y."/>
            <person name="Jiang S."/>
        </authorList>
    </citation>
    <scope>NUCLEOTIDE SEQUENCE [LARGE SCALE GENOMIC DNA]</scope>
    <source>
        <strain evidence="1">S2</strain>
        <tissue evidence="1">Leaf</tissue>
    </source>
</reference>
<protein>
    <submittedName>
        <fullName evidence="1">TMV resistance protein N-like</fullName>
    </submittedName>
</protein>